<gene>
    <name evidence="2" type="ORF">B0H17DRAFT_1075769</name>
</gene>
<evidence type="ECO:0000256" key="1">
    <source>
        <dbReference type="SAM" id="MobiDB-lite"/>
    </source>
</evidence>
<dbReference type="Proteomes" id="UP001221757">
    <property type="component" value="Unassembled WGS sequence"/>
</dbReference>
<evidence type="ECO:0000313" key="2">
    <source>
        <dbReference type="EMBL" id="KAJ7681645.1"/>
    </source>
</evidence>
<dbReference type="AlphaFoldDB" id="A0AAD7D6Y8"/>
<accession>A0AAD7D6Y8</accession>
<feature type="compositionally biased region" description="Basic residues" evidence="1">
    <location>
        <begin position="66"/>
        <end position="77"/>
    </location>
</feature>
<feature type="region of interest" description="Disordered" evidence="1">
    <location>
        <begin position="35"/>
        <end position="136"/>
    </location>
</feature>
<comment type="caution">
    <text evidence="2">The sequence shown here is derived from an EMBL/GenBank/DDBJ whole genome shotgun (WGS) entry which is preliminary data.</text>
</comment>
<evidence type="ECO:0000313" key="3">
    <source>
        <dbReference type="Proteomes" id="UP001221757"/>
    </source>
</evidence>
<dbReference type="EMBL" id="JARKIE010000115">
    <property type="protein sequence ID" value="KAJ7681645.1"/>
    <property type="molecule type" value="Genomic_DNA"/>
</dbReference>
<organism evidence="2 3">
    <name type="scientific">Mycena rosella</name>
    <name type="common">Pink bonnet</name>
    <name type="synonym">Agaricus rosellus</name>
    <dbReference type="NCBI Taxonomy" id="1033263"/>
    <lineage>
        <taxon>Eukaryota</taxon>
        <taxon>Fungi</taxon>
        <taxon>Dikarya</taxon>
        <taxon>Basidiomycota</taxon>
        <taxon>Agaricomycotina</taxon>
        <taxon>Agaricomycetes</taxon>
        <taxon>Agaricomycetidae</taxon>
        <taxon>Agaricales</taxon>
        <taxon>Marasmiineae</taxon>
        <taxon>Mycenaceae</taxon>
        <taxon>Mycena</taxon>
    </lineage>
</organism>
<proteinExistence type="predicted"/>
<feature type="compositionally biased region" description="Basic residues" evidence="1">
    <location>
        <begin position="83"/>
        <end position="95"/>
    </location>
</feature>
<feature type="compositionally biased region" description="Polar residues" evidence="1">
    <location>
        <begin position="96"/>
        <end position="109"/>
    </location>
</feature>
<reference evidence="2" key="1">
    <citation type="submission" date="2023-03" db="EMBL/GenBank/DDBJ databases">
        <title>Massive genome expansion in bonnet fungi (Mycena s.s.) driven by repeated elements and novel gene families across ecological guilds.</title>
        <authorList>
            <consortium name="Lawrence Berkeley National Laboratory"/>
            <person name="Harder C.B."/>
            <person name="Miyauchi S."/>
            <person name="Viragh M."/>
            <person name="Kuo A."/>
            <person name="Thoen E."/>
            <person name="Andreopoulos B."/>
            <person name="Lu D."/>
            <person name="Skrede I."/>
            <person name="Drula E."/>
            <person name="Henrissat B."/>
            <person name="Morin E."/>
            <person name="Kohler A."/>
            <person name="Barry K."/>
            <person name="LaButti K."/>
            <person name="Morin E."/>
            <person name="Salamov A."/>
            <person name="Lipzen A."/>
            <person name="Mereny Z."/>
            <person name="Hegedus B."/>
            <person name="Baldrian P."/>
            <person name="Stursova M."/>
            <person name="Weitz H."/>
            <person name="Taylor A."/>
            <person name="Grigoriev I.V."/>
            <person name="Nagy L.G."/>
            <person name="Martin F."/>
            <person name="Kauserud H."/>
        </authorList>
    </citation>
    <scope>NUCLEOTIDE SEQUENCE</scope>
    <source>
        <strain evidence="2">CBHHK067</strain>
    </source>
</reference>
<sequence>MPLGHTAVMARPSRCTLTPRRWRFCACPRPRRIIRRRRPRSTHHRPFRNSITRTRRTRSTIPTPIHTKRSMRDRRGRSQPTRRIPRSHLHPRLRTRSTLPPKTTRNSRPTRPPCGNGPPRGHTNTRGRTPTRTSRA</sequence>
<feature type="compositionally biased region" description="Basic residues" evidence="1">
    <location>
        <begin position="35"/>
        <end position="58"/>
    </location>
</feature>
<keyword evidence="3" id="KW-1185">Reference proteome</keyword>
<name>A0AAD7D6Y8_MYCRO</name>
<feature type="compositionally biased region" description="Polar residues" evidence="1">
    <location>
        <begin position="122"/>
        <end position="136"/>
    </location>
</feature>
<protein>
    <submittedName>
        <fullName evidence="2">Uncharacterized protein</fullName>
    </submittedName>
</protein>